<dbReference type="Proteomes" id="UP000054279">
    <property type="component" value="Unassembled WGS sequence"/>
</dbReference>
<sequence>MSTNTMFSCPTLRTTRTSRAFSRTSTRHTVPLSLLLKLELLGDLSLYNIRGAPGVAADVGPSTLEAHISHRHPTDQRLNYPRPCFRYLTERPEGAYLRHPQPRQSTVARTLEKVGTYDPTRLFGITTLDVVRASRLLSGIAGTDPAQTPVTVVGGHSGVTIVPLLSQSSTGAAVEQDREA</sequence>
<dbReference type="EMBL" id="KN837136">
    <property type="protein sequence ID" value="KIJ41567.1"/>
    <property type="molecule type" value="Genomic_DNA"/>
</dbReference>
<comment type="similarity">
    <text evidence="1">Belongs to the LDH/MDH superfamily. MDH type 1 family.</text>
</comment>
<keyword evidence="7" id="KW-1185">Reference proteome</keyword>
<dbReference type="InterPro" id="IPR001252">
    <property type="entry name" value="Malate_DH_AS"/>
</dbReference>
<evidence type="ECO:0000256" key="1">
    <source>
        <dbReference type="ARBA" id="ARBA00008824"/>
    </source>
</evidence>
<gene>
    <name evidence="6" type="ORF">M422DRAFT_255492</name>
</gene>
<accession>A0A0C9VJ25</accession>
<evidence type="ECO:0000256" key="2">
    <source>
        <dbReference type="ARBA" id="ARBA00011738"/>
    </source>
</evidence>
<evidence type="ECO:0000313" key="7">
    <source>
        <dbReference type="Proteomes" id="UP000054279"/>
    </source>
</evidence>
<dbReference type="OrthoDB" id="4069699at2759"/>
<dbReference type="HOGENOM" id="CLU_1497160_0_0_1"/>
<dbReference type="GO" id="GO:0006099">
    <property type="term" value="P:tricarboxylic acid cycle"/>
    <property type="evidence" value="ECO:0007669"/>
    <property type="project" value="TreeGrafter"/>
</dbReference>
<evidence type="ECO:0000313" key="6">
    <source>
        <dbReference type="EMBL" id="KIJ41567.1"/>
    </source>
</evidence>
<dbReference type="AlphaFoldDB" id="A0A0C9VJ25"/>
<evidence type="ECO:0000256" key="4">
    <source>
        <dbReference type="ARBA" id="ARBA00023027"/>
    </source>
</evidence>
<dbReference type="InterPro" id="IPR022383">
    <property type="entry name" value="Lactate/malate_DH_C"/>
</dbReference>
<keyword evidence="3" id="KW-0560">Oxidoreductase</keyword>
<organism evidence="6 7">
    <name type="scientific">Sphaerobolus stellatus (strain SS14)</name>
    <dbReference type="NCBI Taxonomy" id="990650"/>
    <lineage>
        <taxon>Eukaryota</taxon>
        <taxon>Fungi</taxon>
        <taxon>Dikarya</taxon>
        <taxon>Basidiomycota</taxon>
        <taxon>Agaricomycotina</taxon>
        <taxon>Agaricomycetes</taxon>
        <taxon>Phallomycetidae</taxon>
        <taxon>Geastrales</taxon>
        <taxon>Sphaerobolaceae</taxon>
        <taxon>Sphaerobolus</taxon>
    </lineage>
</organism>
<reference evidence="6 7" key="1">
    <citation type="submission" date="2014-06" db="EMBL/GenBank/DDBJ databases">
        <title>Evolutionary Origins and Diversification of the Mycorrhizal Mutualists.</title>
        <authorList>
            <consortium name="DOE Joint Genome Institute"/>
            <consortium name="Mycorrhizal Genomics Consortium"/>
            <person name="Kohler A."/>
            <person name="Kuo A."/>
            <person name="Nagy L.G."/>
            <person name="Floudas D."/>
            <person name="Copeland A."/>
            <person name="Barry K.W."/>
            <person name="Cichocki N."/>
            <person name="Veneault-Fourrey C."/>
            <person name="LaButti K."/>
            <person name="Lindquist E.A."/>
            <person name="Lipzen A."/>
            <person name="Lundell T."/>
            <person name="Morin E."/>
            <person name="Murat C."/>
            <person name="Riley R."/>
            <person name="Ohm R."/>
            <person name="Sun H."/>
            <person name="Tunlid A."/>
            <person name="Henrissat B."/>
            <person name="Grigoriev I.V."/>
            <person name="Hibbett D.S."/>
            <person name="Martin F."/>
        </authorList>
    </citation>
    <scope>NUCLEOTIDE SEQUENCE [LARGE SCALE GENOMIC DNA]</scope>
    <source>
        <strain evidence="6 7">SS14</strain>
    </source>
</reference>
<dbReference type="PROSITE" id="PS00068">
    <property type="entry name" value="MDH"/>
    <property type="match status" value="1"/>
</dbReference>
<dbReference type="GO" id="GO:0030060">
    <property type="term" value="F:L-malate dehydrogenase (NAD+) activity"/>
    <property type="evidence" value="ECO:0007669"/>
    <property type="project" value="TreeGrafter"/>
</dbReference>
<name>A0A0C9VJ25_SPHS4</name>
<evidence type="ECO:0000259" key="5">
    <source>
        <dbReference type="Pfam" id="PF02866"/>
    </source>
</evidence>
<protein>
    <recommendedName>
        <fullName evidence="5">Lactate/malate dehydrogenase C-terminal domain-containing protein</fullName>
    </recommendedName>
</protein>
<dbReference type="GO" id="GO:0005739">
    <property type="term" value="C:mitochondrion"/>
    <property type="evidence" value="ECO:0007669"/>
    <property type="project" value="TreeGrafter"/>
</dbReference>
<dbReference type="InterPro" id="IPR015955">
    <property type="entry name" value="Lactate_DH/Glyco_Ohase_4_C"/>
</dbReference>
<dbReference type="SUPFAM" id="SSF56327">
    <property type="entry name" value="LDH C-terminal domain-like"/>
    <property type="match status" value="1"/>
</dbReference>
<dbReference type="PANTHER" id="PTHR11540:SF73">
    <property type="entry name" value="MALATE DEHYDROGENASE, MITOCHONDRIAL"/>
    <property type="match status" value="1"/>
</dbReference>
<keyword evidence="4" id="KW-0520">NAD</keyword>
<evidence type="ECO:0000256" key="3">
    <source>
        <dbReference type="ARBA" id="ARBA00023002"/>
    </source>
</evidence>
<dbReference type="Gene3D" id="3.90.110.10">
    <property type="entry name" value="Lactate dehydrogenase/glycoside hydrolase, family 4, C-terminal"/>
    <property type="match status" value="1"/>
</dbReference>
<feature type="domain" description="Lactate/malate dehydrogenase C-terminal" evidence="5">
    <location>
        <begin position="126"/>
        <end position="178"/>
    </location>
</feature>
<dbReference type="Pfam" id="PF02866">
    <property type="entry name" value="Ldh_1_C"/>
    <property type="match status" value="1"/>
</dbReference>
<proteinExistence type="inferred from homology"/>
<comment type="subunit">
    <text evidence="2">Homodimer.</text>
</comment>
<dbReference type="PANTHER" id="PTHR11540">
    <property type="entry name" value="MALATE AND LACTATE DEHYDROGENASE"/>
    <property type="match status" value="1"/>
</dbReference>
<dbReference type="GO" id="GO:0006108">
    <property type="term" value="P:malate metabolic process"/>
    <property type="evidence" value="ECO:0007669"/>
    <property type="project" value="InterPro"/>
</dbReference>